<evidence type="ECO:0000313" key="2">
    <source>
        <dbReference type="EMBL" id="EFQ32457.1"/>
    </source>
</evidence>
<keyword evidence="3" id="KW-1185">Reference proteome</keyword>
<proteinExistence type="predicted"/>
<dbReference type="HOGENOM" id="CLU_1749532_0_0_1"/>
<feature type="signal peptide" evidence="1">
    <location>
        <begin position="1"/>
        <end position="18"/>
    </location>
</feature>
<dbReference type="Proteomes" id="UP000008782">
    <property type="component" value="Unassembled WGS sequence"/>
</dbReference>
<dbReference type="GeneID" id="24413092"/>
<organism evidence="3">
    <name type="scientific">Colletotrichum graminicola (strain M1.001 / M2 / FGSC 10212)</name>
    <name type="common">Maize anthracnose fungus</name>
    <name type="synonym">Glomerella graminicola</name>
    <dbReference type="NCBI Taxonomy" id="645133"/>
    <lineage>
        <taxon>Eukaryota</taxon>
        <taxon>Fungi</taxon>
        <taxon>Dikarya</taxon>
        <taxon>Ascomycota</taxon>
        <taxon>Pezizomycotina</taxon>
        <taxon>Sordariomycetes</taxon>
        <taxon>Hypocreomycetidae</taxon>
        <taxon>Glomerellales</taxon>
        <taxon>Glomerellaceae</taxon>
        <taxon>Colletotrichum</taxon>
        <taxon>Colletotrichum graminicola species complex</taxon>
    </lineage>
</organism>
<dbReference type="OrthoDB" id="5225074at2759"/>
<dbReference type="RefSeq" id="XP_008096477.1">
    <property type="nucleotide sequence ID" value="XM_008098286.1"/>
</dbReference>
<gene>
    <name evidence="2" type="ORF">GLRG_07727</name>
</gene>
<evidence type="ECO:0000313" key="3">
    <source>
        <dbReference type="Proteomes" id="UP000008782"/>
    </source>
</evidence>
<reference evidence="3" key="1">
    <citation type="journal article" date="2012" name="Nat. Genet.">
        <title>Lifestyle transitions in plant pathogenic Colletotrichum fungi deciphered by genome and transcriptome analyses.</title>
        <authorList>
            <person name="O'Connell R.J."/>
            <person name="Thon M.R."/>
            <person name="Hacquard S."/>
            <person name="Amyotte S.G."/>
            <person name="Kleemann J."/>
            <person name="Torres M.F."/>
            <person name="Damm U."/>
            <person name="Buiate E.A."/>
            <person name="Epstein L."/>
            <person name="Alkan N."/>
            <person name="Altmueller J."/>
            <person name="Alvarado-Balderrama L."/>
            <person name="Bauser C.A."/>
            <person name="Becker C."/>
            <person name="Birren B.W."/>
            <person name="Chen Z."/>
            <person name="Choi J."/>
            <person name="Crouch J.A."/>
            <person name="Duvick J.P."/>
            <person name="Farman M.A."/>
            <person name="Gan P."/>
            <person name="Heiman D."/>
            <person name="Henrissat B."/>
            <person name="Howard R.J."/>
            <person name="Kabbage M."/>
            <person name="Koch C."/>
            <person name="Kracher B."/>
            <person name="Kubo Y."/>
            <person name="Law A.D."/>
            <person name="Lebrun M.-H."/>
            <person name="Lee Y.-H."/>
            <person name="Miyara I."/>
            <person name="Moore N."/>
            <person name="Neumann U."/>
            <person name="Nordstroem K."/>
            <person name="Panaccione D.G."/>
            <person name="Panstruga R."/>
            <person name="Place M."/>
            <person name="Proctor R.H."/>
            <person name="Prusky D."/>
            <person name="Rech G."/>
            <person name="Reinhardt R."/>
            <person name="Rollins J.A."/>
            <person name="Rounsley S."/>
            <person name="Schardl C.L."/>
            <person name="Schwartz D.C."/>
            <person name="Shenoy N."/>
            <person name="Shirasu K."/>
            <person name="Sikhakolli U.R."/>
            <person name="Stueber K."/>
            <person name="Sukno S.A."/>
            <person name="Sweigard J.A."/>
            <person name="Takano Y."/>
            <person name="Takahara H."/>
            <person name="Trail F."/>
            <person name="van der Does H.C."/>
            <person name="Voll L.M."/>
            <person name="Will I."/>
            <person name="Young S."/>
            <person name="Zeng Q."/>
            <person name="Zhang J."/>
            <person name="Zhou S."/>
            <person name="Dickman M.B."/>
            <person name="Schulze-Lefert P."/>
            <person name="Ver Loren van Themaat E."/>
            <person name="Ma L.-J."/>
            <person name="Vaillancourt L.J."/>
        </authorList>
    </citation>
    <scope>NUCLEOTIDE SEQUENCE [LARGE SCALE GENOMIC DNA]</scope>
    <source>
        <strain evidence="3">M1.001 / M2 / FGSC 10212</strain>
    </source>
</reference>
<dbReference type="VEuPathDB" id="FungiDB:GLRG_07727"/>
<feature type="chain" id="PRO_5003180635" evidence="1">
    <location>
        <begin position="19"/>
        <end position="147"/>
    </location>
</feature>
<dbReference type="eggNOG" id="ENOG502TBZD">
    <property type="taxonomic scope" value="Eukaryota"/>
</dbReference>
<name>E3QNH0_COLGM</name>
<dbReference type="EMBL" id="GG697362">
    <property type="protein sequence ID" value="EFQ32457.1"/>
    <property type="molecule type" value="Genomic_DNA"/>
</dbReference>
<evidence type="ECO:0000256" key="1">
    <source>
        <dbReference type="SAM" id="SignalP"/>
    </source>
</evidence>
<keyword evidence="1" id="KW-0732">Signal</keyword>
<sequence length="147" mass="16183">MRTSFLQPLALLVAAAAALPQQSGAPLAPTPAPCEPIVPEPDLVATYDRWFAFQKAYLFDKNVEATFGFFASNFTSTWRRGTMSREEYWAQDTVQGWATVSSYPTDASFSDNNGHVGYDLGVNRTGHAGDDFVWENGCIVSHQQTPN</sequence>
<accession>E3QNH0</accession>
<dbReference type="AlphaFoldDB" id="E3QNH0"/>
<protein>
    <submittedName>
        <fullName evidence="2">Tat pathway signal sequence</fullName>
    </submittedName>
</protein>